<evidence type="ECO:0000256" key="1">
    <source>
        <dbReference type="SAM" id="Coils"/>
    </source>
</evidence>
<evidence type="ECO:0000256" key="2">
    <source>
        <dbReference type="SAM" id="MobiDB-lite"/>
    </source>
</evidence>
<feature type="coiled-coil region" evidence="1">
    <location>
        <begin position="173"/>
        <end position="214"/>
    </location>
</feature>
<dbReference type="EMBL" id="LGRX02019859">
    <property type="protein sequence ID" value="KAK3258051.1"/>
    <property type="molecule type" value="Genomic_DNA"/>
</dbReference>
<feature type="compositionally biased region" description="Polar residues" evidence="2">
    <location>
        <begin position="299"/>
        <end position="311"/>
    </location>
</feature>
<dbReference type="AlphaFoldDB" id="A0AAE0FET8"/>
<name>A0AAE0FET8_9CHLO</name>
<dbReference type="Proteomes" id="UP001190700">
    <property type="component" value="Unassembled WGS sequence"/>
</dbReference>
<proteinExistence type="predicted"/>
<feature type="region of interest" description="Disordered" evidence="2">
    <location>
        <begin position="23"/>
        <end position="170"/>
    </location>
</feature>
<keyword evidence="4" id="KW-1185">Reference proteome</keyword>
<accession>A0AAE0FET8</accession>
<comment type="caution">
    <text evidence="3">The sequence shown here is derived from an EMBL/GenBank/DDBJ whole genome shotgun (WGS) entry which is preliminary data.</text>
</comment>
<reference evidence="3 4" key="1">
    <citation type="journal article" date="2015" name="Genome Biol. Evol.">
        <title>Comparative Genomics of a Bacterivorous Green Alga Reveals Evolutionary Causalities and Consequences of Phago-Mixotrophic Mode of Nutrition.</title>
        <authorList>
            <person name="Burns J.A."/>
            <person name="Paasch A."/>
            <person name="Narechania A."/>
            <person name="Kim E."/>
        </authorList>
    </citation>
    <scope>NUCLEOTIDE SEQUENCE [LARGE SCALE GENOMIC DNA]</scope>
    <source>
        <strain evidence="3 4">PLY_AMNH</strain>
    </source>
</reference>
<organism evidence="3 4">
    <name type="scientific">Cymbomonas tetramitiformis</name>
    <dbReference type="NCBI Taxonomy" id="36881"/>
    <lineage>
        <taxon>Eukaryota</taxon>
        <taxon>Viridiplantae</taxon>
        <taxon>Chlorophyta</taxon>
        <taxon>Pyramimonadophyceae</taxon>
        <taxon>Pyramimonadales</taxon>
        <taxon>Pyramimonadaceae</taxon>
        <taxon>Cymbomonas</taxon>
    </lineage>
</organism>
<feature type="compositionally biased region" description="Polar residues" evidence="2">
    <location>
        <begin position="130"/>
        <end position="139"/>
    </location>
</feature>
<protein>
    <submittedName>
        <fullName evidence="3">Uncharacterized protein</fullName>
    </submittedName>
</protein>
<keyword evidence="1" id="KW-0175">Coiled coil</keyword>
<gene>
    <name evidence="3" type="ORF">CYMTET_32891</name>
</gene>
<feature type="region of interest" description="Disordered" evidence="2">
    <location>
        <begin position="283"/>
        <end position="311"/>
    </location>
</feature>
<evidence type="ECO:0000313" key="4">
    <source>
        <dbReference type="Proteomes" id="UP001190700"/>
    </source>
</evidence>
<evidence type="ECO:0000313" key="3">
    <source>
        <dbReference type="EMBL" id="KAK3258051.1"/>
    </source>
</evidence>
<feature type="compositionally biased region" description="Low complexity" evidence="2">
    <location>
        <begin position="156"/>
        <end position="167"/>
    </location>
</feature>
<sequence length="486" mass="52085">MRSAISEVAPSSQWQCAAANQECHGKPRNQEVAPPAAVSACHESAKWRPAACAAESGGGSQQRRRPRTMGASQQRKSGRWTRGVAPASGRRLANQGSGTAAAGKAAALNVWRRSGAAANQEAKGEERSAQETQVESESPTVIPGAGREAGFENGRPSAMVPSSAASMLEQQTNEELQTMLNTMSERLAFAEDSRKRAEQRAAFFQVKLRRAEERLHKTATDLDEKPLLVADNPFFSNEEPAELGALIEADKSSDRAGTGPQRVKNGVMLGTGSVSPYYFTHAQLGSEGGEHTPGPVPRTVTSPNGHAVANGNSGQAVSFATKDEVQYIGSGLTQPTLGTPTPIREAAAKQMVSSGTDAASPGLGSPLKKREAAISDIHVETMELRSRSTSIAPGDVFSLKTLQATEETEEKAGKKPTKKKKKLDNAIKAQIENIDYRLKEIRSRRELAFNLCSVEDAHQVAREEVEETALKKMRKKLMQVKPPGKA</sequence>